<dbReference type="EMBL" id="JBFXLS010000008">
    <property type="protein sequence ID" value="KAL2831714.1"/>
    <property type="molecule type" value="Genomic_DNA"/>
</dbReference>
<protein>
    <submittedName>
        <fullName evidence="1">Uncharacterized protein</fullName>
    </submittedName>
</protein>
<evidence type="ECO:0000313" key="1">
    <source>
        <dbReference type="EMBL" id="KAL2831714.1"/>
    </source>
</evidence>
<name>A0ABR4IVC2_9EURO</name>
<accession>A0ABR4IVC2</accession>
<proteinExistence type="predicted"/>
<sequence length="128" mass="14379">MPPRSGSPSKDRILLNNLPSRISVEHRIFFKIRKVSVRFLLLCLISVVKTLSTCKCDVPLSAVPVRDHVINIDQTLYPPDDRNLPYCFWPVRGFLPFGLVPLTTTVGRLLHGPFPHQSPRLPTGIQAA</sequence>
<gene>
    <name evidence="1" type="ORF">BDW59DRAFT_139881</name>
</gene>
<dbReference type="Proteomes" id="UP001610335">
    <property type="component" value="Unassembled WGS sequence"/>
</dbReference>
<comment type="caution">
    <text evidence="1">The sequence shown here is derived from an EMBL/GenBank/DDBJ whole genome shotgun (WGS) entry which is preliminary data.</text>
</comment>
<keyword evidence="2" id="KW-1185">Reference proteome</keyword>
<reference evidence="1 2" key="1">
    <citation type="submission" date="2024-07" db="EMBL/GenBank/DDBJ databases">
        <title>Section-level genome sequencing and comparative genomics of Aspergillus sections Usti and Cavernicolus.</title>
        <authorList>
            <consortium name="Lawrence Berkeley National Laboratory"/>
            <person name="Nybo J.L."/>
            <person name="Vesth T.C."/>
            <person name="Theobald S."/>
            <person name="Frisvad J.C."/>
            <person name="Larsen T.O."/>
            <person name="Kjaerboelling I."/>
            <person name="Rothschild-Mancinelli K."/>
            <person name="Lyhne E.K."/>
            <person name="Kogle M.E."/>
            <person name="Barry K."/>
            <person name="Clum A."/>
            <person name="Na H."/>
            <person name="Ledsgaard L."/>
            <person name="Lin J."/>
            <person name="Lipzen A."/>
            <person name="Kuo A."/>
            <person name="Riley R."/>
            <person name="Mondo S."/>
            <person name="LaButti K."/>
            <person name="Haridas S."/>
            <person name="Pangalinan J."/>
            <person name="Salamov A.A."/>
            <person name="Simmons B.A."/>
            <person name="Magnuson J.K."/>
            <person name="Chen J."/>
            <person name="Drula E."/>
            <person name="Henrissat B."/>
            <person name="Wiebenga A."/>
            <person name="Lubbers R.J."/>
            <person name="Gomes A.C."/>
            <person name="Makela M.R."/>
            <person name="Stajich J."/>
            <person name="Grigoriev I.V."/>
            <person name="Mortensen U.H."/>
            <person name="De vries R.P."/>
            <person name="Baker S.E."/>
            <person name="Andersen M.R."/>
        </authorList>
    </citation>
    <scope>NUCLEOTIDE SEQUENCE [LARGE SCALE GENOMIC DNA]</scope>
    <source>
        <strain evidence="1 2">CBS 600.67</strain>
    </source>
</reference>
<evidence type="ECO:0000313" key="2">
    <source>
        <dbReference type="Proteomes" id="UP001610335"/>
    </source>
</evidence>
<organism evidence="1 2">
    <name type="scientific">Aspergillus cavernicola</name>
    <dbReference type="NCBI Taxonomy" id="176166"/>
    <lineage>
        <taxon>Eukaryota</taxon>
        <taxon>Fungi</taxon>
        <taxon>Dikarya</taxon>
        <taxon>Ascomycota</taxon>
        <taxon>Pezizomycotina</taxon>
        <taxon>Eurotiomycetes</taxon>
        <taxon>Eurotiomycetidae</taxon>
        <taxon>Eurotiales</taxon>
        <taxon>Aspergillaceae</taxon>
        <taxon>Aspergillus</taxon>
        <taxon>Aspergillus subgen. Nidulantes</taxon>
    </lineage>
</organism>